<dbReference type="EMBL" id="LATX01001251">
    <property type="protein sequence ID" value="KTB43087.1"/>
    <property type="molecule type" value="Genomic_DNA"/>
</dbReference>
<protein>
    <submittedName>
        <fullName evidence="1">Uncharacterized protein</fullName>
    </submittedName>
</protein>
<evidence type="ECO:0000313" key="1">
    <source>
        <dbReference type="EMBL" id="KTB43087.1"/>
    </source>
</evidence>
<name>A0A0W0G3C5_MONRR</name>
<accession>A0A0W0G3C5</accession>
<dbReference type="Proteomes" id="UP000054988">
    <property type="component" value="Unassembled WGS sequence"/>
</dbReference>
<comment type="caution">
    <text evidence="1">The sequence shown here is derived from an EMBL/GenBank/DDBJ whole genome shotgun (WGS) entry which is preliminary data.</text>
</comment>
<organism evidence="1 2">
    <name type="scientific">Moniliophthora roreri</name>
    <name type="common">Frosty pod rot fungus</name>
    <name type="synonym">Monilia roreri</name>
    <dbReference type="NCBI Taxonomy" id="221103"/>
    <lineage>
        <taxon>Eukaryota</taxon>
        <taxon>Fungi</taxon>
        <taxon>Dikarya</taxon>
        <taxon>Basidiomycota</taxon>
        <taxon>Agaricomycotina</taxon>
        <taxon>Agaricomycetes</taxon>
        <taxon>Agaricomycetidae</taxon>
        <taxon>Agaricales</taxon>
        <taxon>Marasmiineae</taxon>
        <taxon>Marasmiaceae</taxon>
        <taxon>Moniliophthora</taxon>
    </lineage>
</organism>
<proteinExistence type="predicted"/>
<dbReference type="AlphaFoldDB" id="A0A0W0G3C5"/>
<gene>
    <name evidence="1" type="ORF">WG66_4334</name>
</gene>
<sequence>MKGRANISAPQQSLWTTVHANAHMRQRTDLYWLREGWNEAGEGGRTVVEQGGRYQDPFSIPSDAYATHRRRRYPRIAAISRNATSAKVNGYSPIQQRRSQQKAPLGVSRVPEHEYDVAEDQRRRIYIDLNGVKTPSSYPRFRSQTPAPKYAGPFVPAFFWAVVYHLLLPTPLPTHFPSHPGLLAASVNRGSDEFVAAVVPEAIEASLDANFAAVATSCKVDTARVYTSTMEASCSYADTTIVFGSLENLRTLILESLGAAVIVEPASRQMELQERRKELEEGGSTAGEWDTRSRLPGSFHLVSDTYAIRRHRGNA</sequence>
<reference evidence="1 2" key="1">
    <citation type="submission" date="2015-12" db="EMBL/GenBank/DDBJ databases">
        <title>Draft genome sequence of Moniliophthora roreri, the causal agent of frosty pod rot of cacao.</title>
        <authorList>
            <person name="Aime M.C."/>
            <person name="Diaz-Valderrama J.R."/>
            <person name="Kijpornyongpan T."/>
            <person name="Phillips-Mora W."/>
        </authorList>
    </citation>
    <scope>NUCLEOTIDE SEQUENCE [LARGE SCALE GENOMIC DNA]</scope>
    <source>
        <strain evidence="1 2">MCA 2952</strain>
    </source>
</reference>
<evidence type="ECO:0000313" key="2">
    <source>
        <dbReference type="Proteomes" id="UP000054988"/>
    </source>
</evidence>